<feature type="region of interest" description="Disordered" evidence="1">
    <location>
        <begin position="41"/>
        <end position="104"/>
    </location>
</feature>
<feature type="region of interest" description="Disordered" evidence="1">
    <location>
        <begin position="122"/>
        <end position="144"/>
    </location>
</feature>
<feature type="compositionally biased region" description="Low complexity" evidence="1">
    <location>
        <begin position="212"/>
        <end position="223"/>
    </location>
</feature>
<reference evidence="2 3" key="1">
    <citation type="journal article" date="2015" name="Genome Biol. Evol.">
        <title>Comparative Genomics of a Bacterivorous Green Alga Reveals Evolutionary Causalities and Consequences of Phago-Mixotrophic Mode of Nutrition.</title>
        <authorList>
            <person name="Burns J.A."/>
            <person name="Paasch A."/>
            <person name="Narechania A."/>
            <person name="Kim E."/>
        </authorList>
    </citation>
    <scope>NUCLEOTIDE SEQUENCE [LARGE SCALE GENOMIC DNA]</scope>
    <source>
        <strain evidence="2 3">PLY_AMNH</strain>
    </source>
</reference>
<feature type="non-terminal residue" evidence="2">
    <location>
        <position position="1"/>
    </location>
</feature>
<gene>
    <name evidence="2" type="ORF">CYMTET_29963</name>
</gene>
<feature type="compositionally biased region" description="Low complexity" evidence="1">
    <location>
        <begin position="348"/>
        <end position="362"/>
    </location>
</feature>
<feature type="compositionally biased region" description="Basic residues" evidence="1">
    <location>
        <begin position="363"/>
        <end position="380"/>
    </location>
</feature>
<feature type="region of interest" description="Disordered" evidence="1">
    <location>
        <begin position="208"/>
        <end position="247"/>
    </location>
</feature>
<feature type="compositionally biased region" description="Acidic residues" evidence="1">
    <location>
        <begin position="55"/>
        <end position="70"/>
    </location>
</feature>
<accession>A0AAE0FJZ3</accession>
<evidence type="ECO:0000256" key="1">
    <source>
        <dbReference type="SAM" id="MobiDB-lite"/>
    </source>
</evidence>
<keyword evidence="3" id="KW-1185">Reference proteome</keyword>
<dbReference type="AlphaFoldDB" id="A0AAE0FJZ3"/>
<feature type="compositionally biased region" description="Pro residues" evidence="1">
    <location>
        <begin position="82"/>
        <end position="91"/>
    </location>
</feature>
<feature type="region of interest" description="Disordered" evidence="1">
    <location>
        <begin position="313"/>
        <end position="425"/>
    </location>
</feature>
<evidence type="ECO:0000313" key="2">
    <source>
        <dbReference type="EMBL" id="KAK3261115.1"/>
    </source>
</evidence>
<sequence>HRMLRSAFNRARAAPGIADKAGLPVLPEQPPNFMAQAMHRLPPSTHRAPTVQELGLEDDEDDSDPEEEDGAAGPPRLSINPHLPPRPPSPSASPDKLVRQHSAPSNRVAVTAVMESSLGVVEKQSRLQSAPSTSSPTHTKSPSTTTLDLLLDDAVPAPVINSPTVPAPFTSFETVFVDSVTPSAAQFIPSDPLRPGPHHQPEFSALQFTSGSPSVAPSAASAVHQHLHSPQGLQSLQHPAPPPWQVPGAAILVPTHGIPGPAQHAQAASAQFSVASSAPGAAGMWMPPSSGVAPGAGPALPFVPAAMPAQQGIAYPSMPTSPFGSMPSPTDSPQRDFQGSLHQPPQPASAHPHQHQQQFPHQQHNHHVNHHHPHHHHPHQHPMQQPQQMQQQQQHMQQQQQQQMQQQHLQQQQQQQQQMQQQKIQ</sequence>
<comment type="caution">
    <text evidence="2">The sequence shown here is derived from an EMBL/GenBank/DDBJ whole genome shotgun (WGS) entry which is preliminary data.</text>
</comment>
<feature type="compositionally biased region" description="Low complexity" evidence="1">
    <location>
        <begin position="381"/>
        <end position="425"/>
    </location>
</feature>
<feature type="compositionally biased region" description="Polar residues" evidence="1">
    <location>
        <begin position="318"/>
        <end position="341"/>
    </location>
</feature>
<dbReference type="Proteomes" id="UP001190700">
    <property type="component" value="Unassembled WGS sequence"/>
</dbReference>
<feature type="compositionally biased region" description="Low complexity" evidence="1">
    <location>
        <begin position="129"/>
        <end position="144"/>
    </location>
</feature>
<name>A0AAE0FJZ3_9CHLO</name>
<proteinExistence type="predicted"/>
<dbReference type="EMBL" id="LGRX02017137">
    <property type="protein sequence ID" value="KAK3261115.1"/>
    <property type="molecule type" value="Genomic_DNA"/>
</dbReference>
<evidence type="ECO:0000313" key="3">
    <source>
        <dbReference type="Proteomes" id="UP001190700"/>
    </source>
</evidence>
<protein>
    <submittedName>
        <fullName evidence="2">Uncharacterized protein</fullName>
    </submittedName>
</protein>
<organism evidence="2 3">
    <name type="scientific">Cymbomonas tetramitiformis</name>
    <dbReference type="NCBI Taxonomy" id="36881"/>
    <lineage>
        <taxon>Eukaryota</taxon>
        <taxon>Viridiplantae</taxon>
        <taxon>Chlorophyta</taxon>
        <taxon>Pyramimonadophyceae</taxon>
        <taxon>Pyramimonadales</taxon>
        <taxon>Pyramimonadaceae</taxon>
        <taxon>Cymbomonas</taxon>
    </lineage>
</organism>